<protein>
    <submittedName>
        <fullName evidence="2">Uncharacterized protein</fullName>
    </submittedName>
</protein>
<sequence>MMDWFASVHLSPALPLILPAGPRAPCSLALSSEGGTGPAGRLAGRAGTRRRRRAPAIPYWLARTCGRGAQSGDKGRERGVPEEDDGEVSVSPAPPRPARMRVRLASLCAGQRGAGASCEQPSPRNRPPAVSGHTAPLAPPRWQL</sequence>
<organism evidence="2 3">
    <name type="scientific">Panicum virgatum</name>
    <name type="common">Blackwell switchgrass</name>
    <dbReference type="NCBI Taxonomy" id="38727"/>
    <lineage>
        <taxon>Eukaryota</taxon>
        <taxon>Viridiplantae</taxon>
        <taxon>Streptophyta</taxon>
        <taxon>Embryophyta</taxon>
        <taxon>Tracheophyta</taxon>
        <taxon>Spermatophyta</taxon>
        <taxon>Magnoliopsida</taxon>
        <taxon>Liliopsida</taxon>
        <taxon>Poales</taxon>
        <taxon>Poaceae</taxon>
        <taxon>PACMAD clade</taxon>
        <taxon>Panicoideae</taxon>
        <taxon>Panicodae</taxon>
        <taxon>Paniceae</taxon>
        <taxon>Panicinae</taxon>
        <taxon>Panicum</taxon>
        <taxon>Panicum sect. Hiantes</taxon>
    </lineage>
</organism>
<comment type="caution">
    <text evidence="2">The sequence shown here is derived from an EMBL/GenBank/DDBJ whole genome shotgun (WGS) entry which is preliminary data.</text>
</comment>
<gene>
    <name evidence="2" type="ORF">PVAP13_5NG064381</name>
</gene>
<name>A0A8T0RNA0_PANVG</name>
<proteinExistence type="predicted"/>
<evidence type="ECO:0000313" key="3">
    <source>
        <dbReference type="Proteomes" id="UP000823388"/>
    </source>
</evidence>
<dbReference type="EMBL" id="CM029046">
    <property type="protein sequence ID" value="KAG2586635.1"/>
    <property type="molecule type" value="Genomic_DNA"/>
</dbReference>
<feature type="region of interest" description="Disordered" evidence="1">
    <location>
        <begin position="31"/>
        <end position="144"/>
    </location>
</feature>
<evidence type="ECO:0000313" key="2">
    <source>
        <dbReference type="EMBL" id="KAG2586635.1"/>
    </source>
</evidence>
<accession>A0A8T0RNA0</accession>
<evidence type="ECO:0000256" key="1">
    <source>
        <dbReference type="SAM" id="MobiDB-lite"/>
    </source>
</evidence>
<reference evidence="2" key="1">
    <citation type="submission" date="2020-05" db="EMBL/GenBank/DDBJ databases">
        <title>WGS assembly of Panicum virgatum.</title>
        <authorList>
            <person name="Lovell J.T."/>
            <person name="Jenkins J."/>
            <person name="Shu S."/>
            <person name="Juenger T.E."/>
            <person name="Schmutz J."/>
        </authorList>
    </citation>
    <scope>NUCLEOTIDE SEQUENCE</scope>
    <source>
        <strain evidence="2">AP13</strain>
    </source>
</reference>
<dbReference type="Proteomes" id="UP000823388">
    <property type="component" value="Chromosome 5N"/>
</dbReference>
<dbReference type="AlphaFoldDB" id="A0A8T0RNA0"/>
<keyword evidence="3" id="KW-1185">Reference proteome</keyword>